<dbReference type="GO" id="GO:0045786">
    <property type="term" value="P:negative regulation of cell cycle"/>
    <property type="evidence" value="ECO:0007669"/>
    <property type="project" value="TreeGrafter"/>
</dbReference>
<feature type="region of interest" description="Disordered" evidence="2">
    <location>
        <begin position="31"/>
        <end position="98"/>
    </location>
</feature>
<name>A0AAN8L5W3_9TELE</name>
<dbReference type="Proteomes" id="UP001356427">
    <property type="component" value="Unassembled WGS sequence"/>
</dbReference>
<evidence type="ECO:0000256" key="2">
    <source>
        <dbReference type="SAM" id="MobiDB-lite"/>
    </source>
</evidence>
<dbReference type="PANTHER" id="PTHR17149">
    <property type="entry name" value="NUCLEAR PROTEIN 1 AND 2"/>
    <property type="match status" value="1"/>
</dbReference>
<dbReference type="GO" id="GO:0005634">
    <property type="term" value="C:nucleus"/>
    <property type="evidence" value="ECO:0007669"/>
    <property type="project" value="TreeGrafter"/>
</dbReference>
<evidence type="ECO:0008006" key="5">
    <source>
        <dbReference type="Google" id="ProtNLM"/>
    </source>
</evidence>
<gene>
    <name evidence="3" type="ORF">J4Q44_G00300890</name>
</gene>
<comment type="caution">
    <text evidence="3">The sequence shown here is derived from an EMBL/GenBank/DDBJ whole genome shotgun (WGS) entry which is preliminary data.</text>
</comment>
<dbReference type="AlphaFoldDB" id="A0AAN8L5W3"/>
<keyword evidence="4" id="KW-1185">Reference proteome</keyword>
<dbReference type="Pfam" id="PF10195">
    <property type="entry name" value="Phospho_p8"/>
    <property type="match status" value="1"/>
</dbReference>
<dbReference type="EMBL" id="JAGTTL010000028">
    <property type="protein sequence ID" value="KAK6300056.1"/>
    <property type="molecule type" value="Genomic_DNA"/>
</dbReference>
<accession>A0AAN8L5W3</accession>
<reference evidence="3 4" key="1">
    <citation type="submission" date="2021-04" db="EMBL/GenBank/DDBJ databases">
        <authorList>
            <person name="De Guttry C."/>
            <person name="Zahm M."/>
            <person name="Klopp C."/>
            <person name="Cabau C."/>
            <person name="Louis A."/>
            <person name="Berthelot C."/>
            <person name="Parey E."/>
            <person name="Roest Crollius H."/>
            <person name="Montfort J."/>
            <person name="Robinson-Rechavi M."/>
            <person name="Bucao C."/>
            <person name="Bouchez O."/>
            <person name="Gislard M."/>
            <person name="Lluch J."/>
            <person name="Milhes M."/>
            <person name="Lampietro C."/>
            <person name="Lopez Roques C."/>
            <person name="Donnadieu C."/>
            <person name="Braasch I."/>
            <person name="Desvignes T."/>
            <person name="Postlethwait J."/>
            <person name="Bobe J."/>
            <person name="Wedekind C."/>
            <person name="Guiguen Y."/>
        </authorList>
    </citation>
    <scope>NUCLEOTIDE SEQUENCE [LARGE SCALE GENOMIC DNA]</scope>
    <source>
        <strain evidence="3">Cs_M1</strain>
        <tissue evidence="3">Blood</tissue>
    </source>
</reference>
<dbReference type="InterPro" id="IPR018792">
    <property type="entry name" value="NUPR1-like"/>
</dbReference>
<comment type="similarity">
    <text evidence="1">Belongs to the NUPR family.</text>
</comment>
<sequence length="157" mass="17572">MSNFVDVKNVEPTHFEEQHYDEYEYYNISEKYTSGASRKGRTKKEASDNTNRPNPGGHERKLVEKLQNTEKKAKAANRTANPGNRPWPPWRQNKMGRQTVNANVEGGEYDDGLHAANEFDCSFSEGDVSPLLHRADGTVGGSGPHIGCSPQSWVDLH</sequence>
<protein>
    <recommendedName>
        <fullName evidence="5">Nuclear protein 1</fullName>
    </recommendedName>
</protein>
<evidence type="ECO:0000313" key="4">
    <source>
        <dbReference type="Proteomes" id="UP001356427"/>
    </source>
</evidence>
<dbReference type="PANTHER" id="PTHR17149:SF6">
    <property type="entry name" value="NUCLEAR PROTEIN 1"/>
    <property type="match status" value="1"/>
</dbReference>
<evidence type="ECO:0000256" key="1">
    <source>
        <dbReference type="ARBA" id="ARBA00009380"/>
    </source>
</evidence>
<dbReference type="GO" id="GO:0008285">
    <property type="term" value="P:negative regulation of cell population proliferation"/>
    <property type="evidence" value="ECO:0007669"/>
    <property type="project" value="TreeGrafter"/>
</dbReference>
<evidence type="ECO:0000313" key="3">
    <source>
        <dbReference type="EMBL" id="KAK6300056.1"/>
    </source>
</evidence>
<organism evidence="3 4">
    <name type="scientific">Coregonus suidteri</name>
    <dbReference type="NCBI Taxonomy" id="861788"/>
    <lineage>
        <taxon>Eukaryota</taxon>
        <taxon>Metazoa</taxon>
        <taxon>Chordata</taxon>
        <taxon>Craniata</taxon>
        <taxon>Vertebrata</taxon>
        <taxon>Euteleostomi</taxon>
        <taxon>Actinopterygii</taxon>
        <taxon>Neopterygii</taxon>
        <taxon>Teleostei</taxon>
        <taxon>Protacanthopterygii</taxon>
        <taxon>Salmoniformes</taxon>
        <taxon>Salmonidae</taxon>
        <taxon>Coregoninae</taxon>
        <taxon>Coregonus</taxon>
    </lineage>
</organism>
<proteinExistence type="inferred from homology"/>
<dbReference type="GO" id="GO:0006357">
    <property type="term" value="P:regulation of transcription by RNA polymerase II"/>
    <property type="evidence" value="ECO:0007669"/>
    <property type="project" value="TreeGrafter"/>
</dbReference>
<feature type="compositionally biased region" description="Basic and acidic residues" evidence="2">
    <location>
        <begin position="57"/>
        <end position="73"/>
    </location>
</feature>
<feature type="region of interest" description="Disordered" evidence="2">
    <location>
        <begin position="134"/>
        <end position="157"/>
    </location>
</feature>